<gene>
    <name evidence="5" type="ORF">K435DRAFT_806876</name>
</gene>
<feature type="coiled-coil region" evidence="1">
    <location>
        <begin position="266"/>
        <end position="334"/>
    </location>
</feature>
<evidence type="ECO:0008006" key="7">
    <source>
        <dbReference type="Google" id="ProtNLM"/>
    </source>
</evidence>
<feature type="chain" id="PRO_5020385982" description="Mid2 domain-containing protein" evidence="4">
    <location>
        <begin position="19"/>
        <end position="385"/>
    </location>
</feature>
<sequence length="385" mass="42504">MIWWLWSSLLFWCSSTRGLTLQALQSTATVGQPASVTYKADSGDPTKFAIVQVFEDDSDINDYLGAYLADSNHVTSTEAYPYPPTNVSRSQLKSSWSPGGFPQFWTLIAESGPIIVAEEFQPQESSSKPPPTIPADSGSGPSSSSTGKSFQGADVSETITDWNNRKGSLNSAIIGGAVGGIVLLAFAVAFIVMYQRSKLKNSSAAEFGNASIGDYRELNEVGHSRLRQLPTSAATSITPFPYGHSNSIRVKGSVSSTSPSPRDMSFERLHTELQRLNGQMAQMRQMMAHYSDPLAIPEASSSVTGQTRVLQERIESLTRENERLGRAMRKIRLKRSLAELWTAMGKNYIPVWSWLDFTKTANWFYKFHSSQDRNQASSDLMRQKV</sequence>
<dbReference type="EMBL" id="ML179612">
    <property type="protein sequence ID" value="THU84243.1"/>
    <property type="molecule type" value="Genomic_DNA"/>
</dbReference>
<accession>A0A4S8L764</accession>
<evidence type="ECO:0000256" key="1">
    <source>
        <dbReference type="SAM" id="Coils"/>
    </source>
</evidence>
<evidence type="ECO:0000256" key="4">
    <source>
        <dbReference type="SAM" id="SignalP"/>
    </source>
</evidence>
<name>A0A4S8L764_DENBC</name>
<keyword evidence="3" id="KW-0472">Membrane</keyword>
<protein>
    <recommendedName>
        <fullName evidence="7">Mid2 domain-containing protein</fullName>
    </recommendedName>
</protein>
<feature type="compositionally biased region" description="Low complexity" evidence="2">
    <location>
        <begin position="137"/>
        <end position="149"/>
    </location>
</feature>
<feature type="transmembrane region" description="Helical" evidence="3">
    <location>
        <begin position="173"/>
        <end position="194"/>
    </location>
</feature>
<organism evidence="5 6">
    <name type="scientific">Dendrothele bispora (strain CBS 962.96)</name>
    <dbReference type="NCBI Taxonomy" id="1314807"/>
    <lineage>
        <taxon>Eukaryota</taxon>
        <taxon>Fungi</taxon>
        <taxon>Dikarya</taxon>
        <taxon>Basidiomycota</taxon>
        <taxon>Agaricomycotina</taxon>
        <taxon>Agaricomycetes</taxon>
        <taxon>Agaricomycetidae</taxon>
        <taxon>Agaricales</taxon>
        <taxon>Agaricales incertae sedis</taxon>
        <taxon>Dendrothele</taxon>
    </lineage>
</organism>
<dbReference type="Proteomes" id="UP000297245">
    <property type="component" value="Unassembled WGS sequence"/>
</dbReference>
<keyword evidence="3" id="KW-0812">Transmembrane</keyword>
<reference evidence="5 6" key="1">
    <citation type="journal article" date="2019" name="Nat. Ecol. Evol.">
        <title>Megaphylogeny resolves global patterns of mushroom evolution.</title>
        <authorList>
            <person name="Varga T."/>
            <person name="Krizsan K."/>
            <person name="Foldi C."/>
            <person name="Dima B."/>
            <person name="Sanchez-Garcia M."/>
            <person name="Sanchez-Ramirez S."/>
            <person name="Szollosi G.J."/>
            <person name="Szarkandi J.G."/>
            <person name="Papp V."/>
            <person name="Albert L."/>
            <person name="Andreopoulos W."/>
            <person name="Angelini C."/>
            <person name="Antonin V."/>
            <person name="Barry K.W."/>
            <person name="Bougher N.L."/>
            <person name="Buchanan P."/>
            <person name="Buyck B."/>
            <person name="Bense V."/>
            <person name="Catcheside P."/>
            <person name="Chovatia M."/>
            <person name="Cooper J."/>
            <person name="Damon W."/>
            <person name="Desjardin D."/>
            <person name="Finy P."/>
            <person name="Geml J."/>
            <person name="Haridas S."/>
            <person name="Hughes K."/>
            <person name="Justo A."/>
            <person name="Karasinski D."/>
            <person name="Kautmanova I."/>
            <person name="Kiss B."/>
            <person name="Kocsube S."/>
            <person name="Kotiranta H."/>
            <person name="LaButti K.M."/>
            <person name="Lechner B.E."/>
            <person name="Liimatainen K."/>
            <person name="Lipzen A."/>
            <person name="Lukacs Z."/>
            <person name="Mihaltcheva S."/>
            <person name="Morgado L.N."/>
            <person name="Niskanen T."/>
            <person name="Noordeloos M.E."/>
            <person name="Ohm R.A."/>
            <person name="Ortiz-Santana B."/>
            <person name="Ovrebo C."/>
            <person name="Racz N."/>
            <person name="Riley R."/>
            <person name="Savchenko A."/>
            <person name="Shiryaev A."/>
            <person name="Soop K."/>
            <person name="Spirin V."/>
            <person name="Szebenyi C."/>
            <person name="Tomsovsky M."/>
            <person name="Tulloss R.E."/>
            <person name="Uehling J."/>
            <person name="Grigoriev I.V."/>
            <person name="Vagvolgyi C."/>
            <person name="Papp T."/>
            <person name="Martin F.M."/>
            <person name="Miettinen O."/>
            <person name="Hibbett D.S."/>
            <person name="Nagy L.G."/>
        </authorList>
    </citation>
    <scope>NUCLEOTIDE SEQUENCE [LARGE SCALE GENOMIC DNA]</scope>
    <source>
        <strain evidence="5 6">CBS 962.96</strain>
    </source>
</reference>
<evidence type="ECO:0000256" key="2">
    <source>
        <dbReference type="SAM" id="MobiDB-lite"/>
    </source>
</evidence>
<feature type="signal peptide" evidence="4">
    <location>
        <begin position="1"/>
        <end position="18"/>
    </location>
</feature>
<dbReference type="AlphaFoldDB" id="A0A4S8L764"/>
<proteinExistence type="predicted"/>
<evidence type="ECO:0000256" key="3">
    <source>
        <dbReference type="SAM" id="Phobius"/>
    </source>
</evidence>
<evidence type="ECO:0000313" key="6">
    <source>
        <dbReference type="Proteomes" id="UP000297245"/>
    </source>
</evidence>
<keyword evidence="3" id="KW-1133">Transmembrane helix</keyword>
<feature type="region of interest" description="Disordered" evidence="2">
    <location>
        <begin position="121"/>
        <end position="153"/>
    </location>
</feature>
<keyword evidence="4" id="KW-0732">Signal</keyword>
<evidence type="ECO:0000313" key="5">
    <source>
        <dbReference type="EMBL" id="THU84243.1"/>
    </source>
</evidence>
<keyword evidence="6" id="KW-1185">Reference proteome</keyword>
<keyword evidence="1" id="KW-0175">Coiled coil</keyword>